<evidence type="ECO:0000256" key="1">
    <source>
        <dbReference type="ARBA" id="ARBA00022670"/>
    </source>
</evidence>
<dbReference type="PANTHER" id="PTHR34858:SF1">
    <property type="entry name" value="CYSO-CYSTEINE PEPTIDASE"/>
    <property type="match status" value="1"/>
</dbReference>
<dbReference type="AlphaFoldDB" id="A0A927CFU8"/>
<proteinExistence type="predicted"/>
<evidence type="ECO:0000256" key="2">
    <source>
        <dbReference type="ARBA" id="ARBA00022723"/>
    </source>
</evidence>
<dbReference type="GO" id="GO:0008270">
    <property type="term" value="F:zinc ion binding"/>
    <property type="evidence" value="ECO:0007669"/>
    <property type="project" value="TreeGrafter"/>
</dbReference>
<dbReference type="InterPro" id="IPR037518">
    <property type="entry name" value="MPN"/>
</dbReference>
<dbReference type="EMBL" id="JACXJA010000042">
    <property type="protein sequence ID" value="MBD2865446.1"/>
    <property type="molecule type" value="Genomic_DNA"/>
</dbReference>
<evidence type="ECO:0000256" key="3">
    <source>
        <dbReference type="ARBA" id="ARBA00022801"/>
    </source>
</evidence>
<dbReference type="PANTHER" id="PTHR34858">
    <property type="entry name" value="CYSO-CYSTEINE PEPTIDASE"/>
    <property type="match status" value="1"/>
</dbReference>
<dbReference type="GO" id="GO:0006508">
    <property type="term" value="P:proteolysis"/>
    <property type="evidence" value="ECO:0007669"/>
    <property type="project" value="UniProtKB-KW"/>
</dbReference>
<keyword evidence="1" id="KW-0645">Protease</keyword>
<dbReference type="Gene3D" id="3.40.140.10">
    <property type="entry name" value="Cytidine Deaminase, domain 2"/>
    <property type="match status" value="1"/>
</dbReference>
<dbReference type="InterPro" id="IPR028090">
    <property type="entry name" value="JAB_dom_prok"/>
</dbReference>
<dbReference type="RefSeq" id="WP_190931066.1">
    <property type="nucleotide sequence ID" value="NZ_JACXJA010000042.1"/>
</dbReference>
<dbReference type="Proteomes" id="UP000639396">
    <property type="component" value="Unassembled WGS sequence"/>
</dbReference>
<sequence length="146" mass="16168">MLLIQRLVLEQVVEHCVRSVPHEACGALLGYGAEDGGGQPPVIISAVAITNRAERPEHTFRFDEREWLALLNETERSGLRLAGIYHSHPDSPPFPSVKDRSSVWSGLPSYWIISLAGDAPKIEVYRLSPEKDRHSGTLTAVPYSIL</sequence>
<gene>
    <name evidence="7" type="ORF">IDH45_26030</name>
</gene>
<name>A0A927CFU8_9BACL</name>
<keyword evidence="3" id="KW-0378">Hydrolase</keyword>
<evidence type="ECO:0000313" key="7">
    <source>
        <dbReference type="EMBL" id="MBD2865446.1"/>
    </source>
</evidence>
<keyword evidence="8" id="KW-1185">Reference proteome</keyword>
<keyword evidence="2" id="KW-0479">Metal-binding</keyword>
<reference evidence="7" key="1">
    <citation type="submission" date="2020-09" db="EMBL/GenBank/DDBJ databases">
        <title>A novel bacterium of genus Paenibacillus, isolated from South China Sea.</title>
        <authorList>
            <person name="Huang H."/>
            <person name="Mo K."/>
            <person name="Hu Y."/>
        </authorList>
    </citation>
    <scope>NUCLEOTIDE SEQUENCE</scope>
    <source>
        <strain evidence="7">IB182363</strain>
    </source>
</reference>
<feature type="domain" description="MPN" evidence="6">
    <location>
        <begin position="2"/>
        <end position="138"/>
    </location>
</feature>
<evidence type="ECO:0000259" key="6">
    <source>
        <dbReference type="PROSITE" id="PS50249"/>
    </source>
</evidence>
<dbReference type="GO" id="GO:0008235">
    <property type="term" value="F:metalloexopeptidase activity"/>
    <property type="evidence" value="ECO:0007669"/>
    <property type="project" value="TreeGrafter"/>
</dbReference>
<dbReference type="Pfam" id="PF14464">
    <property type="entry name" value="Prok-JAB"/>
    <property type="match status" value="1"/>
</dbReference>
<keyword evidence="4" id="KW-0862">Zinc</keyword>
<dbReference type="InterPro" id="IPR000555">
    <property type="entry name" value="JAMM/MPN+_dom"/>
</dbReference>
<protein>
    <submittedName>
        <fullName evidence="7">M67 family metallopeptidase</fullName>
    </submittedName>
</protein>
<evidence type="ECO:0000313" key="8">
    <source>
        <dbReference type="Proteomes" id="UP000639396"/>
    </source>
</evidence>
<comment type="caution">
    <text evidence="7">The sequence shown here is derived from an EMBL/GenBank/DDBJ whole genome shotgun (WGS) entry which is preliminary data.</text>
</comment>
<dbReference type="SMART" id="SM00232">
    <property type="entry name" value="JAB_MPN"/>
    <property type="match status" value="1"/>
</dbReference>
<dbReference type="SUPFAM" id="SSF102712">
    <property type="entry name" value="JAB1/MPN domain"/>
    <property type="match status" value="1"/>
</dbReference>
<accession>A0A927CFU8</accession>
<dbReference type="PROSITE" id="PS50249">
    <property type="entry name" value="MPN"/>
    <property type="match status" value="1"/>
</dbReference>
<dbReference type="InterPro" id="IPR051929">
    <property type="entry name" value="VirAsm_ModProt"/>
</dbReference>
<keyword evidence="5" id="KW-0482">Metalloprotease</keyword>
<dbReference type="CDD" id="cd08070">
    <property type="entry name" value="MPN_like"/>
    <property type="match status" value="1"/>
</dbReference>
<organism evidence="7 8">
    <name type="scientific">Paenibacillus oceani</name>
    <dbReference type="NCBI Taxonomy" id="2772510"/>
    <lineage>
        <taxon>Bacteria</taxon>
        <taxon>Bacillati</taxon>
        <taxon>Bacillota</taxon>
        <taxon>Bacilli</taxon>
        <taxon>Bacillales</taxon>
        <taxon>Paenibacillaceae</taxon>
        <taxon>Paenibacillus</taxon>
    </lineage>
</organism>
<evidence type="ECO:0000256" key="5">
    <source>
        <dbReference type="ARBA" id="ARBA00023049"/>
    </source>
</evidence>
<evidence type="ECO:0000256" key="4">
    <source>
        <dbReference type="ARBA" id="ARBA00022833"/>
    </source>
</evidence>